<protein>
    <submittedName>
        <fullName evidence="2">Uncharacterized protein</fullName>
    </submittedName>
</protein>
<keyword evidence="1" id="KW-1133">Transmembrane helix</keyword>
<dbReference type="Proteomes" id="UP000023152">
    <property type="component" value="Unassembled WGS sequence"/>
</dbReference>
<keyword evidence="3" id="KW-1185">Reference proteome</keyword>
<feature type="transmembrane region" description="Helical" evidence="1">
    <location>
        <begin position="132"/>
        <end position="152"/>
    </location>
</feature>
<gene>
    <name evidence="2" type="ORF">RFI_09994</name>
</gene>
<evidence type="ECO:0000313" key="2">
    <source>
        <dbReference type="EMBL" id="ETO27134.1"/>
    </source>
</evidence>
<feature type="non-terminal residue" evidence="2">
    <location>
        <position position="223"/>
    </location>
</feature>
<name>X6NN43_RETFI</name>
<dbReference type="EMBL" id="ASPP01007441">
    <property type="protein sequence ID" value="ETO27134.1"/>
    <property type="molecule type" value="Genomic_DNA"/>
</dbReference>
<keyword evidence="1" id="KW-0812">Transmembrane</keyword>
<feature type="transmembrane region" description="Helical" evidence="1">
    <location>
        <begin position="46"/>
        <end position="64"/>
    </location>
</feature>
<keyword evidence="1" id="KW-0472">Membrane</keyword>
<feature type="transmembrane region" description="Helical" evidence="1">
    <location>
        <begin position="6"/>
        <end position="25"/>
    </location>
</feature>
<comment type="caution">
    <text evidence="2">The sequence shown here is derived from an EMBL/GenBank/DDBJ whole genome shotgun (WGS) entry which is preliminary data.</text>
</comment>
<organism evidence="2 3">
    <name type="scientific">Reticulomyxa filosa</name>
    <dbReference type="NCBI Taxonomy" id="46433"/>
    <lineage>
        <taxon>Eukaryota</taxon>
        <taxon>Sar</taxon>
        <taxon>Rhizaria</taxon>
        <taxon>Retaria</taxon>
        <taxon>Foraminifera</taxon>
        <taxon>Monothalamids</taxon>
        <taxon>Reticulomyxidae</taxon>
        <taxon>Reticulomyxa</taxon>
    </lineage>
</organism>
<feature type="transmembrane region" description="Helical" evidence="1">
    <location>
        <begin position="93"/>
        <end position="120"/>
    </location>
</feature>
<accession>X6NN43</accession>
<dbReference type="Pfam" id="PF13367">
    <property type="entry name" value="PrsW-protease"/>
    <property type="match status" value="1"/>
</dbReference>
<dbReference type="InterPro" id="IPR026898">
    <property type="entry name" value="PrsW"/>
</dbReference>
<dbReference type="AlphaFoldDB" id="X6NN43"/>
<dbReference type="GO" id="GO:0008233">
    <property type="term" value="F:peptidase activity"/>
    <property type="evidence" value="ECO:0007669"/>
    <property type="project" value="InterPro"/>
</dbReference>
<reference evidence="2 3" key="1">
    <citation type="journal article" date="2013" name="Curr. Biol.">
        <title>The Genome of the Foraminiferan Reticulomyxa filosa.</title>
        <authorList>
            <person name="Glockner G."/>
            <person name="Hulsmann N."/>
            <person name="Schleicher M."/>
            <person name="Noegel A.A."/>
            <person name="Eichinger L."/>
            <person name="Gallinger C."/>
            <person name="Pawlowski J."/>
            <person name="Sierra R."/>
            <person name="Euteneuer U."/>
            <person name="Pillet L."/>
            <person name="Moustafa A."/>
            <person name="Platzer M."/>
            <person name="Groth M."/>
            <person name="Szafranski K."/>
            <person name="Schliwa M."/>
        </authorList>
    </citation>
    <scope>NUCLEOTIDE SEQUENCE [LARGE SCALE GENOMIC DNA]</scope>
</reference>
<proteinExistence type="predicted"/>
<dbReference type="OrthoDB" id="10017393at2759"/>
<evidence type="ECO:0000256" key="1">
    <source>
        <dbReference type="SAM" id="Phobius"/>
    </source>
</evidence>
<sequence length="223" mass="25507">MFALMWESVLGLIEILIFFGPLGGGDKNESKVQSLRINDYRKYQNSVSVHLFLLFNSYCIGSLVEEMTKGFILQHCCKLYLPFTVHLRMSNHFINFILLGLAVGSGFGSAEAILYVCIYAGEASFVSQLSLLLFRLFVTIPFHSLLGVLWGLELSKREILGFYDSFSWFKMGWKPVFFHGTYDFLEMEYILLVSKFTNATMGWIAVGTALLCPFFFTYKQLVH</sequence>
<evidence type="ECO:0000313" key="3">
    <source>
        <dbReference type="Proteomes" id="UP000023152"/>
    </source>
</evidence>
<feature type="transmembrane region" description="Helical" evidence="1">
    <location>
        <begin position="200"/>
        <end position="218"/>
    </location>
</feature>